<evidence type="ECO:0000256" key="4">
    <source>
        <dbReference type="ARBA" id="ARBA00022989"/>
    </source>
</evidence>
<evidence type="ECO:0000256" key="6">
    <source>
        <dbReference type="SAM" id="Phobius"/>
    </source>
</evidence>
<dbReference type="Proteomes" id="UP001378956">
    <property type="component" value="Unassembled WGS sequence"/>
</dbReference>
<evidence type="ECO:0000256" key="2">
    <source>
        <dbReference type="ARBA" id="ARBA00022475"/>
    </source>
</evidence>
<dbReference type="PANTHER" id="PTHR40077:SF1">
    <property type="entry name" value="MEMBRANE PROTEIN"/>
    <property type="match status" value="1"/>
</dbReference>
<keyword evidence="4 6" id="KW-1133">Transmembrane helix</keyword>
<dbReference type="EMBL" id="JBBEUB010000001">
    <property type="protein sequence ID" value="MEJ2901034.1"/>
    <property type="molecule type" value="Genomic_DNA"/>
</dbReference>
<protein>
    <submittedName>
        <fullName evidence="8">DUF3817 domain-containing protein</fullName>
    </submittedName>
</protein>
<dbReference type="PANTHER" id="PTHR40077">
    <property type="entry name" value="MEMBRANE PROTEIN-RELATED"/>
    <property type="match status" value="1"/>
</dbReference>
<comment type="subcellular location">
    <subcellularLocation>
        <location evidence="1">Cell membrane</location>
        <topology evidence="1">Multi-pass membrane protein</topology>
    </subcellularLocation>
</comment>
<evidence type="ECO:0000313" key="9">
    <source>
        <dbReference type="Proteomes" id="UP001378956"/>
    </source>
</evidence>
<keyword evidence="9" id="KW-1185">Reference proteome</keyword>
<reference evidence="8 9" key="1">
    <citation type="submission" date="2024-03" db="EMBL/GenBank/DDBJ databases">
        <title>Sequence of Lycoming College Course Isolates.</title>
        <authorList>
            <person name="Plotts O."/>
            <person name="Newman J."/>
        </authorList>
    </citation>
    <scope>NUCLEOTIDE SEQUENCE [LARGE SCALE GENOMIC DNA]</scope>
    <source>
        <strain evidence="8 9">CJB-3</strain>
    </source>
</reference>
<keyword evidence="2" id="KW-1003">Cell membrane</keyword>
<dbReference type="NCBIfam" id="TIGR03954">
    <property type="entry name" value="integ_memb_HG"/>
    <property type="match status" value="1"/>
</dbReference>
<feature type="transmembrane region" description="Helical" evidence="6">
    <location>
        <begin position="52"/>
        <end position="70"/>
    </location>
</feature>
<proteinExistence type="predicted"/>
<evidence type="ECO:0000256" key="5">
    <source>
        <dbReference type="ARBA" id="ARBA00023136"/>
    </source>
</evidence>
<organism evidence="8 9">
    <name type="scientific">Pedobacter panaciterrae</name>
    <dbReference type="NCBI Taxonomy" id="363849"/>
    <lineage>
        <taxon>Bacteria</taxon>
        <taxon>Pseudomonadati</taxon>
        <taxon>Bacteroidota</taxon>
        <taxon>Sphingobacteriia</taxon>
        <taxon>Sphingobacteriales</taxon>
        <taxon>Sphingobacteriaceae</taxon>
        <taxon>Pedobacter</taxon>
    </lineage>
</organism>
<comment type="caution">
    <text evidence="8">The sequence shown here is derived from an EMBL/GenBank/DDBJ whole genome shotgun (WGS) entry which is preliminary data.</text>
</comment>
<evidence type="ECO:0000313" key="8">
    <source>
        <dbReference type="EMBL" id="MEJ2901034.1"/>
    </source>
</evidence>
<accession>A0ABU8NFK9</accession>
<feature type="transmembrane region" description="Helical" evidence="6">
    <location>
        <begin position="20"/>
        <end position="40"/>
    </location>
</feature>
<name>A0ABU8NFK9_9SPHI</name>
<keyword evidence="5 6" id="KW-0472">Membrane</keyword>
<evidence type="ECO:0000256" key="3">
    <source>
        <dbReference type="ARBA" id="ARBA00022692"/>
    </source>
</evidence>
<dbReference type="Pfam" id="PF12823">
    <property type="entry name" value="DUF3817"/>
    <property type="match status" value="1"/>
</dbReference>
<gene>
    <name evidence="8" type="ORF">WAE58_01280</name>
</gene>
<feature type="transmembrane region" description="Helical" evidence="6">
    <location>
        <begin position="82"/>
        <end position="100"/>
    </location>
</feature>
<dbReference type="RefSeq" id="WP_216854498.1">
    <property type="nucleotide sequence ID" value="NZ_CBFGNQ010000004.1"/>
</dbReference>
<evidence type="ECO:0000256" key="1">
    <source>
        <dbReference type="ARBA" id="ARBA00004651"/>
    </source>
</evidence>
<keyword evidence="3 6" id="KW-0812">Transmembrane</keyword>
<sequence length="120" mass="13904">MHFIDQIFKTQVGRLRLISYLEGISLLLLVGVAMPLKYWADEPLMVKTMGPVHGVLFLWFIFTTISVGVEQHWKFKHTTWKVLIACIIPFGTFYIDRYILKSAAETELKRQQSPESETTV</sequence>
<dbReference type="InterPro" id="IPR023845">
    <property type="entry name" value="DUF3817_TM"/>
</dbReference>
<feature type="domain" description="DUF3817" evidence="7">
    <location>
        <begin position="13"/>
        <end position="99"/>
    </location>
</feature>
<evidence type="ECO:0000259" key="7">
    <source>
        <dbReference type="Pfam" id="PF12823"/>
    </source>
</evidence>